<evidence type="ECO:0000313" key="5">
    <source>
        <dbReference type="EMBL" id="MDT9591959.1"/>
    </source>
</evidence>
<protein>
    <submittedName>
        <fullName evidence="5">LuxR C-terminal-related transcriptional regulator</fullName>
    </submittedName>
</protein>
<evidence type="ECO:0000256" key="2">
    <source>
        <dbReference type="ARBA" id="ARBA00023125"/>
    </source>
</evidence>
<feature type="domain" description="HTH luxR-type" evidence="4">
    <location>
        <begin position="18"/>
        <end position="83"/>
    </location>
</feature>
<evidence type="ECO:0000256" key="1">
    <source>
        <dbReference type="ARBA" id="ARBA00023015"/>
    </source>
</evidence>
<accession>A0ABU3PRX8</accession>
<keyword evidence="6" id="KW-1185">Reference proteome</keyword>
<dbReference type="PROSITE" id="PS50043">
    <property type="entry name" value="HTH_LUXR_2"/>
    <property type="match status" value="1"/>
</dbReference>
<keyword evidence="1" id="KW-0805">Transcription regulation</keyword>
<dbReference type="Gene3D" id="1.10.10.10">
    <property type="entry name" value="Winged helix-like DNA-binding domain superfamily/Winged helix DNA-binding domain"/>
    <property type="match status" value="1"/>
</dbReference>
<sequence>MTGTLPTPAIRLISHVRSPQRTAQLSAREREVLALVARGNGNKAIAKELFVSEATVKTHLAHVYDKLGVTDRAAAVATGYELGILG</sequence>
<dbReference type="SMART" id="SM00421">
    <property type="entry name" value="HTH_LUXR"/>
    <property type="match status" value="1"/>
</dbReference>
<dbReference type="PRINTS" id="PR00038">
    <property type="entry name" value="HTHLUXR"/>
</dbReference>
<comment type="caution">
    <text evidence="5">The sequence shown here is derived from an EMBL/GenBank/DDBJ whole genome shotgun (WGS) entry which is preliminary data.</text>
</comment>
<dbReference type="CDD" id="cd06170">
    <property type="entry name" value="LuxR_C_like"/>
    <property type="match status" value="1"/>
</dbReference>
<gene>
    <name evidence="5" type="ORF">RDV89_02705</name>
</gene>
<evidence type="ECO:0000256" key="3">
    <source>
        <dbReference type="ARBA" id="ARBA00023163"/>
    </source>
</evidence>
<evidence type="ECO:0000259" key="4">
    <source>
        <dbReference type="PROSITE" id="PS50043"/>
    </source>
</evidence>
<dbReference type="InterPro" id="IPR000792">
    <property type="entry name" value="Tscrpt_reg_LuxR_C"/>
</dbReference>
<dbReference type="SUPFAM" id="SSF46894">
    <property type="entry name" value="C-terminal effector domain of the bipartite response regulators"/>
    <property type="match status" value="1"/>
</dbReference>
<dbReference type="PROSITE" id="PS00622">
    <property type="entry name" value="HTH_LUXR_1"/>
    <property type="match status" value="1"/>
</dbReference>
<dbReference type="Proteomes" id="UP001268542">
    <property type="component" value="Unassembled WGS sequence"/>
</dbReference>
<dbReference type="Pfam" id="PF00196">
    <property type="entry name" value="GerE"/>
    <property type="match status" value="1"/>
</dbReference>
<organism evidence="5 6">
    <name type="scientific">Nocardioides imazamoxiresistens</name>
    <dbReference type="NCBI Taxonomy" id="3231893"/>
    <lineage>
        <taxon>Bacteria</taxon>
        <taxon>Bacillati</taxon>
        <taxon>Actinomycetota</taxon>
        <taxon>Actinomycetes</taxon>
        <taxon>Propionibacteriales</taxon>
        <taxon>Nocardioidaceae</taxon>
        <taxon>Nocardioides</taxon>
    </lineage>
</organism>
<proteinExistence type="predicted"/>
<keyword evidence="2" id="KW-0238">DNA-binding</keyword>
<dbReference type="EMBL" id="JAVYII010000001">
    <property type="protein sequence ID" value="MDT9591959.1"/>
    <property type="molecule type" value="Genomic_DNA"/>
</dbReference>
<dbReference type="InterPro" id="IPR036388">
    <property type="entry name" value="WH-like_DNA-bd_sf"/>
</dbReference>
<dbReference type="RefSeq" id="WP_315731078.1">
    <property type="nucleotide sequence ID" value="NZ_JAVYII010000001.1"/>
</dbReference>
<dbReference type="PANTHER" id="PTHR44688">
    <property type="entry name" value="DNA-BINDING TRANSCRIPTIONAL ACTIVATOR DEVR_DOSR"/>
    <property type="match status" value="1"/>
</dbReference>
<name>A0ABU3PRX8_9ACTN</name>
<dbReference type="PANTHER" id="PTHR44688:SF16">
    <property type="entry name" value="DNA-BINDING TRANSCRIPTIONAL ACTIVATOR DEVR_DOSR"/>
    <property type="match status" value="1"/>
</dbReference>
<reference evidence="5 6" key="1">
    <citation type="submission" date="2023-08" db="EMBL/GenBank/DDBJ databases">
        <title>Nocardioides seae sp. nov., a bacterium isolated from a soil.</title>
        <authorList>
            <person name="Wang X."/>
        </authorList>
    </citation>
    <scope>NUCLEOTIDE SEQUENCE [LARGE SCALE GENOMIC DNA]</scope>
    <source>
        <strain evidence="5 6">YZH12</strain>
    </source>
</reference>
<evidence type="ECO:0000313" key="6">
    <source>
        <dbReference type="Proteomes" id="UP001268542"/>
    </source>
</evidence>
<dbReference type="InterPro" id="IPR016032">
    <property type="entry name" value="Sig_transdc_resp-reg_C-effctor"/>
</dbReference>
<keyword evidence="3" id="KW-0804">Transcription</keyword>